<evidence type="ECO:0000313" key="3">
    <source>
        <dbReference type="EMBL" id="ACZ49273.1"/>
    </source>
</evidence>
<name>D1AUP5_ANACI</name>
<proteinExistence type="predicted"/>
<keyword evidence="2" id="KW-1133">Transmembrane helix</keyword>
<feature type="transmembrane region" description="Helical" evidence="2">
    <location>
        <begin position="83"/>
        <end position="102"/>
    </location>
</feature>
<feature type="region of interest" description="Disordered" evidence="1">
    <location>
        <begin position="175"/>
        <end position="210"/>
    </location>
</feature>
<dbReference type="HOGENOM" id="CLU_902078_0_0_5"/>
<reference evidence="3 4" key="1">
    <citation type="journal article" date="2010" name="J. Bacteriol.">
        <title>Complete genome sequence of Anaplasma marginale subsp. centrale.</title>
        <authorList>
            <person name="Herndon D.R."/>
            <person name="Palmer G.H."/>
            <person name="Shkap V."/>
            <person name="Knowles D.P. Jr."/>
            <person name="Brayton K.A."/>
        </authorList>
    </citation>
    <scope>NUCLEOTIDE SEQUENCE [LARGE SCALE GENOMIC DNA]</scope>
    <source>
        <strain evidence="3 4">Israel</strain>
    </source>
</reference>
<dbReference type="Proteomes" id="UP000000630">
    <property type="component" value="Chromosome"/>
</dbReference>
<gene>
    <name evidence="3" type="ordered locus">ACIS_00707</name>
</gene>
<protein>
    <submittedName>
        <fullName evidence="3">Uncharacterized protein</fullName>
    </submittedName>
</protein>
<feature type="compositionally biased region" description="Low complexity" evidence="1">
    <location>
        <begin position="179"/>
        <end position="192"/>
    </location>
</feature>
<feature type="compositionally biased region" description="Low complexity" evidence="1">
    <location>
        <begin position="201"/>
        <end position="210"/>
    </location>
</feature>
<dbReference type="EMBL" id="CP001759">
    <property type="protein sequence ID" value="ACZ49273.1"/>
    <property type="molecule type" value="Genomic_DNA"/>
</dbReference>
<accession>D1AUP5</accession>
<dbReference type="AlphaFoldDB" id="D1AUP5"/>
<keyword evidence="2" id="KW-0812">Transmembrane</keyword>
<feature type="transmembrane region" description="Helical" evidence="2">
    <location>
        <begin position="114"/>
        <end position="136"/>
    </location>
</feature>
<organism evidence="3 4">
    <name type="scientific">Anaplasma centrale (strain Israel)</name>
    <name type="common">Anaplasma marginale subsp. centrale (strain Israel)</name>
    <dbReference type="NCBI Taxonomy" id="574556"/>
    <lineage>
        <taxon>Bacteria</taxon>
        <taxon>Pseudomonadati</taxon>
        <taxon>Pseudomonadota</taxon>
        <taxon>Alphaproteobacteria</taxon>
        <taxon>Rickettsiales</taxon>
        <taxon>Anaplasmataceae</taxon>
        <taxon>Anaplasma</taxon>
    </lineage>
</organism>
<evidence type="ECO:0000256" key="2">
    <source>
        <dbReference type="SAM" id="Phobius"/>
    </source>
</evidence>
<evidence type="ECO:0000313" key="4">
    <source>
        <dbReference type="Proteomes" id="UP000000630"/>
    </source>
</evidence>
<keyword evidence="2" id="KW-0472">Membrane</keyword>
<sequence length="308" mass="33140">MSVYNTKIVQAWAMYFSKCIFRYGKFMTKRDTASVTKLTRYEGLLQEAQDTLKEYGDVPQGAAREHGNAKQSCSMTHSSKAKIAMSIASIVLIVYLGLSFYFAETELSEAGFTAVMTVNILVMVYALACIYTYGAVTSARYERFVSIVDDLVTQARASQAIAQKAPEMAQDALRQNLRSDSSAVSPSAPAHSMLPGHTDVGSSQQQLSFPSSLPQPGFLAFPAGAQYPSSSVQQPAAPCTYNEPPVGDLLGVASLFTFSQPQQPLPPQPGFLAFPAGAQYPSSSVQQPAAWAANTGNTSQQMSTFFGL</sequence>
<keyword evidence="4" id="KW-1185">Reference proteome</keyword>
<dbReference type="KEGG" id="acn:ACIS_00707"/>
<evidence type="ECO:0000256" key="1">
    <source>
        <dbReference type="SAM" id="MobiDB-lite"/>
    </source>
</evidence>